<dbReference type="AlphaFoldDB" id="A0AAV5KDA6"/>
<reference evidence="5 6" key="1">
    <citation type="journal article" date="2021" name="Commun. Biol.">
        <title>The genome of Shorea leprosula (Dipterocarpaceae) highlights the ecological relevance of drought in aseasonal tropical rainforests.</title>
        <authorList>
            <person name="Ng K.K.S."/>
            <person name="Kobayashi M.J."/>
            <person name="Fawcett J.A."/>
            <person name="Hatakeyama M."/>
            <person name="Paape T."/>
            <person name="Ng C.H."/>
            <person name="Ang C.C."/>
            <person name="Tnah L.H."/>
            <person name="Lee C.T."/>
            <person name="Nishiyama T."/>
            <person name="Sese J."/>
            <person name="O'Brien M.J."/>
            <person name="Copetti D."/>
            <person name="Mohd Noor M.I."/>
            <person name="Ong R.C."/>
            <person name="Putra M."/>
            <person name="Sireger I.Z."/>
            <person name="Indrioko S."/>
            <person name="Kosugi Y."/>
            <person name="Izuno A."/>
            <person name="Isagi Y."/>
            <person name="Lee S.L."/>
            <person name="Shimizu K.K."/>
        </authorList>
    </citation>
    <scope>NUCLEOTIDE SEQUENCE [LARGE SCALE GENOMIC DNA]</scope>
    <source>
        <strain evidence="5">214</strain>
    </source>
</reference>
<dbReference type="InterPro" id="IPR050804">
    <property type="entry name" value="MCC"/>
</dbReference>
<keyword evidence="1" id="KW-0653">Protein transport</keyword>
<keyword evidence="6" id="KW-1185">Reference proteome</keyword>
<dbReference type="GO" id="GO:0016020">
    <property type="term" value="C:membrane"/>
    <property type="evidence" value="ECO:0007669"/>
    <property type="project" value="InterPro"/>
</dbReference>
<feature type="coiled-coil region" evidence="3">
    <location>
        <begin position="276"/>
        <end position="359"/>
    </location>
</feature>
<feature type="domain" description="MATH" evidence="4">
    <location>
        <begin position="5"/>
        <end position="131"/>
    </location>
</feature>
<evidence type="ECO:0000259" key="4">
    <source>
        <dbReference type="PROSITE" id="PS50144"/>
    </source>
</evidence>
<dbReference type="Pfam" id="PF22486">
    <property type="entry name" value="MATH_2"/>
    <property type="match status" value="1"/>
</dbReference>
<evidence type="ECO:0000313" key="6">
    <source>
        <dbReference type="Proteomes" id="UP001054252"/>
    </source>
</evidence>
<dbReference type="PROSITE" id="PS50144">
    <property type="entry name" value="MATH"/>
    <property type="match status" value="1"/>
</dbReference>
<proteinExistence type="predicted"/>
<dbReference type="GO" id="GO:0015031">
    <property type="term" value="P:protein transport"/>
    <property type="evidence" value="ECO:0007669"/>
    <property type="project" value="UniProtKB-KW"/>
</dbReference>
<dbReference type="Proteomes" id="UP001054252">
    <property type="component" value="Unassembled WGS sequence"/>
</dbReference>
<dbReference type="InterPro" id="IPR002083">
    <property type="entry name" value="MATH/TRAF_dom"/>
</dbReference>
<evidence type="ECO:0000256" key="1">
    <source>
        <dbReference type="ARBA" id="ARBA00022927"/>
    </source>
</evidence>
<dbReference type="Gene3D" id="2.60.210.10">
    <property type="entry name" value="Apoptosis, Tumor Necrosis Factor Receptor Associated Protein 2, Chain A"/>
    <property type="match status" value="1"/>
</dbReference>
<organism evidence="5 6">
    <name type="scientific">Rubroshorea leprosula</name>
    <dbReference type="NCBI Taxonomy" id="152421"/>
    <lineage>
        <taxon>Eukaryota</taxon>
        <taxon>Viridiplantae</taxon>
        <taxon>Streptophyta</taxon>
        <taxon>Embryophyta</taxon>
        <taxon>Tracheophyta</taxon>
        <taxon>Spermatophyta</taxon>
        <taxon>Magnoliopsida</taxon>
        <taxon>eudicotyledons</taxon>
        <taxon>Gunneridae</taxon>
        <taxon>Pentapetalae</taxon>
        <taxon>rosids</taxon>
        <taxon>malvids</taxon>
        <taxon>Malvales</taxon>
        <taxon>Dipterocarpaceae</taxon>
        <taxon>Rubroshorea</taxon>
    </lineage>
</organism>
<sequence>MEVGEIKFTWKIKNFSKLDSRMLYSNVFSLEDYKWRILVYPKGNNKVDHLSIYLDVADSATLPSGWSRNAEFSLTVVNQIDNNSSVRQATEHKFCADEADWGFTSFIPLKELHDLGRGYLVEDTCIIKANVTVFRDESHGSSKEARNEIANGCKVAIRNSTKEDIDAFFVDLESEISSINNLSSKVGEEALTVIRNTLNMDPADSNDPGRISQIKTAFDVLTSLDDYSVLTAEQKEELLNMKEKIVDFPERAAKAAKDKNLFMQKEFVKKTLGQKLGKSLIEFRKTKEEIEQQERQIANLQEQVDALLAQIGEAQKKKDNISSQQKEMFELSKDLKAELEVLEKQWPEYEAKKEAAEEEDKMVRTEWQKMRQFVSSLNKYF</sequence>
<dbReference type="PANTHER" id="PTHR46236:SF35">
    <property type="entry name" value="MATH DOMAIN-CONTAINING PROTEIN"/>
    <property type="match status" value="1"/>
</dbReference>
<dbReference type="FunFam" id="2.60.210.10:FF:000005">
    <property type="entry name" value="Ubiquitin carboxyl-terminal hydrolase 13"/>
    <property type="match status" value="1"/>
</dbReference>
<evidence type="ECO:0000256" key="2">
    <source>
        <dbReference type="ARBA" id="ARBA00023054"/>
    </source>
</evidence>
<dbReference type="SMART" id="SM00061">
    <property type="entry name" value="MATH"/>
    <property type="match status" value="1"/>
</dbReference>
<keyword evidence="2 3" id="KW-0175">Coiled coil</keyword>
<dbReference type="SUPFAM" id="SSF49599">
    <property type="entry name" value="TRAF domain-like"/>
    <property type="match status" value="1"/>
</dbReference>
<name>A0AAV5KDA6_9ROSI</name>
<dbReference type="CDD" id="cd00121">
    <property type="entry name" value="MATH"/>
    <property type="match status" value="1"/>
</dbReference>
<dbReference type="InterPro" id="IPR010989">
    <property type="entry name" value="SNARE"/>
</dbReference>
<dbReference type="PANTHER" id="PTHR46236">
    <property type="entry name" value="TRAF-LIKE SUPERFAMILY PROTEIN"/>
    <property type="match status" value="1"/>
</dbReference>
<dbReference type="GO" id="GO:0016192">
    <property type="term" value="P:vesicle-mediated transport"/>
    <property type="evidence" value="ECO:0007669"/>
    <property type="project" value="InterPro"/>
</dbReference>
<keyword evidence="1" id="KW-0813">Transport</keyword>
<accession>A0AAV5KDA6</accession>
<evidence type="ECO:0000313" key="5">
    <source>
        <dbReference type="EMBL" id="GKV22505.1"/>
    </source>
</evidence>
<dbReference type="InterPro" id="IPR008974">
    <property type="entry name" value="TRAF-like"/>
</dbReference>
<protein>
    <recommendedName>
        <fullName evidence="4">MATH domain-containing protein</fullName>
    </recommendedName>
</protein>
<evidence type="ECO:0000256" key="3">
    <source>
        <dbReference type="SAM" id="Coils"/>
    </source>
</evidence>
<dbReference type="SUPFAM" id="SSF47661">
    <property type="entry name" value="t-snare proteins"/>
    <property type="match status" value="1"/>
</dbReference>
<comment type="caution">
    <text evidence="5">The sequence shown here is derived from an EMBL/GenBank/DDBJ whole genome shotgun (WGS) entry which is preliminary data.</text>
</comment>
<dbReference type="EMBL" id="BPVZ01000060">
    <property type="protein sequence ID" value="GKV22505.1"/>
    <property type="molecule type" value="Genomic_DNA"/>
</dbReference>
<gene>
    <name evidence="5" type="ORF">SLEP1_g32370</name>
</gene>